<dbReference type="Pfam" id="PF00011">
    <property type="entry name" value="HSP20"/>
    <property type="match status" value="1"/>
</dbReference>
<dbReference type="CDD" id="cd06464">
    <property type="entry name" value="ACD_sHsps-like"/>
    <property type="match status" value="1"/>
</dbReference>
<sequence>MVRRYDPFRQMEAIFDDAMRQGPSRAAMPLDLYRDGEKFIALFDLPGVDPASVDIDIEDRTLTIRAERKSPEIAGAQWLTHERPFGTFARQLTLGNGVALDQVEAEYVDGVLKLVIPVAEEAKPRKIAVQRGSRQIEGNAETVNNAD</sequence>
<reference evidence="4" key="1">
    <citation type="submission" date="2022-01" db="EMBL/GenBank/DDBJ databases">
        <title>Collection of gut derived symbiotic bacterial strains cultured from healthy donors.</title>
        <authorList>
            <person name="Lin H."/>
            <person name="Kohout C."/>
            <person name="Waligurski E."/>
            <person name="Pamer E.G."/>
        </authorList>
    </citation>
    <scope>NUCLEOTIDE SEQUENCE</scope>
    <source>
        <strain evidence="4">DFI.7.46</strain>
    </source>
</reference>
<evidence type="ECO:0000313" key="5">
    <source>
        <dbReference type="Proteomes" id="UP001200537"/>
    </source>
</evidence>
<protein>
    <submittedName>
        <fullName evidence="4">Hsp20/alpha crystallin family protein</fullName>
    </submittedName>
</protein>
<dbReference type="InterPro" id="IPR002068">
    <property type="entry name" value="A-crystallin/Hsp20_dom"/>
</dbReference>
<dbReference type="Proteomes" id="UP001200537">
    <property type="component" value="Unassembled WGS sequence"/>
</dbReference>
<evidence type="ECO:0000259" key="3">
    <source>
        <dbReference type="PROSITE" id="PS01031"/>
    </source>
</evidence>
<dbReference type="AlphaFoldDB" id="A0AAJ1EWV0"/>
<comment type="similarity">
    <text evidence="1 2">Belongs to the small heat shock protein (HSP20) family.</text>
</comment>
<dbReference type="InterPro" id="IPR008978">
    <property type="entry name" value="HSP20-like_chaperone"/>
</dbReference>
<dbReference type="Gene3D" id="2.60.40.790">
    <property type="match status" value="1"/>
</dbReference>
<gene>
    <name evidence="4" type="ORF">L0M99_02240</name>
</gene>
<name>A0AAJ1EWV0_9ACTO</name>
<comment type="caution">
    <text evidence="4">The sequence shown here is derived from an EMBL/GenBank/DDBJ whole genome shotgun (WGS) entry which is preliminary data.</text>
</comment>
<dbReference type="RefSeq" id="WP_024059339.1">
    <property type="nucleotide sequence ID" value="NZ_JAGZVZ010000011.1"/>
</dbReference>
<organism evidence="4 5">
    <name type="scientific">Varibaculum cambriense</name>
    <dbReference type="NCBI Taxonomy" id="184870"/>
    <lineage>
        <taxon>Bacteria</taxon>
        <taxon>Bacillati</taxon>
        <taxon>Actinomycetota</taxon>
        <taxon>Actinomycetes</taxon>
        <taxon>Actinomycetales</taxon>
        <taxon>Actinomycetaceae</taxon>
        <taxon>Varibaculum</taxon>
    </lineage>
</organism>
<evidence type="ECO:0000256" key="2">
    <source>
        <dbReference type="RuleBase" id="RU003616"/>
    </source>
</evidence>
<feature type="domain" description="SHSP" evidence="3">
    <location>
        <begin position="21"/>
        <end position="132"/>
    </location>
</feature>
<proteinExistence type="inferred from homology"/>
<accession>A0AAJ1EWV0</accession>
<dbReference type="EMBL" id="JAKNHJ010000003">
    <property type="protein sequence ID" value="MCG4617319.1"/>
    <property type="molecule type" value="Genomic_DNA"/>
</dbReference>
<dbReference type="SUPFAM" id="SSF49764">
    <property type="entry name" value="HSP20-like chaperones"/>
    <property type="match status" value="1"/>
</dbReference>
<dbReference type="PANTHER" id="PTHR11527">
    <property type="entry name" value="HEAT-SHOCK PROTEIN 20 FAMILY MEMBER"/>
    <property type="match status" value="1"/>
</dbReference>
<evidence type="ECO:0000256" key="1">
    <source>
        <dbReference type="PROSITE-ProRule" id="PRU00285"/>
    </source>
</evidence>
<dbReference type="PROSITE" id="PS01031">
    <property type="entry name" value="SHSP"/>
    <property type="match status" value="1"/>
</dbReference>
<dbReference type="InterPro" id="IPR031107">
    <property type="entry name" value="Small_HSP"/>
</dbReference>
<evidence type="ECO:0000313" key="4">
    <source>
        <dbReference type="EMBL" id="MCG4617319.1"/>
    </source>
</evidence>